<evidence type="ECO:0000256" key="4">
    <source>
        <dbReference type="ARBA" id="ARBA00022481"/>
    </source>
</evidence>
<comment type="similarity">
    <text evidence="9">Belongs to the GSP H family.</text>
</comment>
<dbReference type="EMBL" id="JBBUTI010000005">
    <property type="protein sequence ID" value="MEK8046501.1"/>
    <property type="molecule type" value="Genomic_DNA"/>
</dbReference>
<keyword evidence="3" id="KW-1003">Cell membrane</keyword>
<evidence type="ECO:0000256" key="2">
    <source>
        <dbReference type="ARBA" id="ARBA00021549"/>
    </source>
</evidence>
<evidence type="ECO:0000313" key="13">
    <source>
        <dbReference type="EMBL" id="MEK8046501.1"/>
    </source>
</evidence>
<organism evidence="13 14">
    <name type="scientific">Ideonella margarita</name>
    <dbReference type="NCBI Taxonomy" id="2984191"/>
    <lineage>
        <taxon>Bacteria</taxon>
        <taxon>Pseudomonadati</taxon>
        <taxon>Pseudomonadota</taxon>
        <taxon>Betaproteobacteria</taxon>
        <taxon>Burkholderiales</taxon>
        <taxon>Sphaerotilaceae</taxon>
        <taxon>Ideonella</taxon>
    </lineage>
</organism>
<dbReference type="Pfam" id="PF12019">
    <property type="entry name" value="GspH"/>
    <property type="match status" value="1"/>
</dbReference>
<feature type="transmembrane region" description="Helical" evidence="11">
    <location>
        <begin position="61"/>
        <end position="84"/>
    </location>
</feature>
<keyword evidence="14" id="KW-1185">Reference proteome</keyword>
<dbReference type="InterPro" id="IPR022346">
    <property type="entry name" value="T2SS_GspH"/>
</dbReference>
<evidence type="ECO:0000256" key="10">
    <source>
        <dbReference type="ARBA" id="ARBA00030775"/>
    </source>
</evidence>
<sequence length="239" mass="25854">MWVIVVSLGATLSIFPRMRDVLQGVGTKNRALAVAKQFSSWRLTGWTMHQTPRCLVTPVGIRGYTLIELLITLLVLSILAGAAWPSWQRQLSRRAVESQVAEFRSAIQQARREALQRGEVVSLCARDPALGAAPARCMRSGRDWSGGWLMFVDRDSRGDMSANDLLIKVHQAGPQDGPVLGTVRSVSFEASGISLTAASRLRFLPLGAARVDAAVDGSQTVCINKPGRARVTAEAECAS</sequence>
<dbReference type="RefSeq" id="WP_341398789.1">
    <property type="nucleotide sequence ID" value="NZ_JBBUTI010000005.1"/>
</dbReference>
<evidence type="ECO:0000256" key="6">
    <source>
        <dbReference type="ARBA" id="ARBA00022692"/>
    </source>
</evidence>
<accession>A0ABU9C6H6</accession>
<keyword evidence="5" id="KW-0997">Cell inner membrane</keyword>
<evidence type="ECO:0000256" key="9">
    <source>
        <dbReference type="ARBA" id="ARBA00025772"/>
    </source>
</evidence>
<evidence type="ECO:0000256" key="5">
    <source>
        <dbReference type="ARBA" id="ARBA00022519"/>
    </source>
</evidence>
<dbReference type="NCBIfam" id="TIGR02532">
    <property type="entry name" value="IV_pilin_GFxxxE"/>
    <property type="match status" value="1"/>
</dbReference>
<evidence type="ECO:0000256" key="11">
    <source>
        <dbReference type="SAM" id="Phobius"/>
    </source>
</evidence>
<dbReference type="Gene3D" id="3.55.40.10">
    <property type="entry name" value="minor pseudopilin epsh domain"/>
    <property type="match status" value="1"/>
</dbReference>
<keyword evidence="6 11" id="KW-0812">Transmembrane</keyword>
<dbReference type="SUPFAM" id="SSF54523">
    <property type="entry name" value="Pili subunits"/>
    <property type="match status" value="1"/>
</dbReference>
<evidence type="ECO:0000259" key="12">
    <source>
        <dbReference type="Pfam" id="PF12019"/>
    </source>
</evidence>
<evidence type="ECO:0000256" key="3">
    <source>
        <dbReference type="ARBA" id="ARBA00022475"/>
    </source>
</evidence>
<reference evidence="13 14" key="1">
    <citation type="submission" date="2024-04" db="EMBL/GenBank/DDBJ databases">
        <title>Novel species of the genus Ideonella isolated from streams.</title>
        <authorList>
            <person name="Lu H."/>
        </authorList>
    </citation>
    <scope>NUCLEOTIDE SEQUENCE [LARGE SCALE GENOMIC DNA]</scope>
    <source>
        <strain evidence="13 14">LYT19W</strain>
    </source>
</reference>
<dbReference type="Pfam" id="PF07963">
    <property type="entry name" value="N_methyl"/>
    <property type="match status" value="1"/>
</dbReference>
<feature type="domain" description="General secretion pathway GspH" evidence="12">
    <location>
        <begin position="100"/>
        <end position="206"/>
    </location>
</feature>
<comment type="caution">
    <text evidence="13">The sequence shown here is derived from an EMBL/GenBank/DDBJ whole genome shotgun (WGS) entry which is preliminary data.</text>
</comment>
<keyword evidence="8 11" id="KW-0472">Membrane</keyword>
<dbReference type="InterPro" id="IPR045584">
    <property type="entry name" value="Pilin-like"/>
</dbReference>
<name>A0ABU9C6H6_9BURK</name>
<comment type="subcellular location">
    <subcellularLocation>
        <location evidence="1">Cell inner membrane</location>
        <topology evidence="1">Single-pass membrane protein</topology>
    </subcellularLocation>
</comment>
<dbReference type="InterPro" id="IPR012902">
    <property type="entry name" value="N_methyl_site"/>
</dbReference>
<keyword evidence="4" id="KW-0488">Methylation</keyword>
<keyword evidence="7 11" id="KW-1133">Transmembrane helix</keyword>
<gene>
    <name evidence="13" type="ORF">AACH00_09105</name>
</gene>
<evidence type="ECO:0000313" key="14">
    <source>
        <dbReference type="Proteomes" id="UP001379945"/>
    </source>
</evidence>
<evidence type="ECO:0000256" key="8">
    <source>
        <dbReference type="ARBA" id="ARBA00023136"/>
    </source>
</evidence>
<dbReference type="Proteomes" id="UP001379945">
    <property type="component" value="Unassembled WGS sequence"/>
</dbReference>
<evidence type="ECO:0000256" key="7">
    <source>
        <dbReference type="ARBA" id="ARBA00022989"/>
    </source>
</evidence>
<proteinExistence type="inferred from homology"/>
<protein>
    <recommendedName>
        <fullName evidence="2">Type II secretion system protein H</fullName>
    </recommendedName>
    <alternativeName>
        <fullName evidence="10">General secretion pathway protein H</fullName>
    </alternativeName>
</protein>
<evidence type="ECO:0000256" key="1">
    <source>
        <dbReference type="ARBA" id="ARBA00004377"/>
    </source>
</evidence>
<dbReference type="PROSITE" id="PS00409">
    <property type="entry name" value="PROKAR_NTER_METHYL"/>
    <property type="match status" value="1"/>
</dbReference>